<evidence type="ECO:0000256" key="1">
    <source>
        <dbReference type="ARBA" id="ARBA00010552"/>
    </source>
</evidence>
<dbReference type="GO" id="GO:0005829">
    <property type="term" value="C:cytosol"/>
    <property type="evidence" value="ECO:0007669"/>
    <property type="project" value="TreeGrafter"/>
</dbReference>
<comment type="caution">
    <text evidence="2">The sequence shown here is derived from an EMBL/GenBank/DDBJ whole genome shotgun (WGS) entry which is preliminary data.</text>
</comment>
<dbReference type="CDD" id="cd00448">
    <property type="entry name" value="YjgF_YER057c_UK114_family"/>
    <property type="match status" value="1"/>
</dbReference>
<dbReference type="Pfam" id="PF01042">
    <property type="entry name" value="Ribonuc_L-PSP"/>
    <property type="match status" value="1"/>
</dbReference>
<reference evidence="2 3" key="1">
    <citation type="submission" date="2017-08" db="EMBL/GenBank/DDBJ databases">
        <title>Infants hospitalized years apart are colonized by the same room-sourced microbial strains.</title>
        <authorList>
            <person name="Brooks B."/>
            <person name="Olm M.R."/>
            <person name="Firek B.A."/>
            <person name="Baker R."/>
            <person name="Thomas B.C."/>
            <person name="Morowitz M.J."/>
            <person name="Banfield J.F."/>
        </authorList>
    </citation>
    <scope>NUCLEOTIDE SEQUENCE [LARGE SCALE GENOMIC DNA]</scope>
    <source>
        <strain evidence="2">S2_005_003_R2_41</strain>
    </source>
</reference>
<gene>
    <name evidence="2" type="ORF">DI563_08410</name>
</gene>
<evidence type="ECO:0000313" key="3">
    <source>
        <dbReference type="Proteomes" id="UP000249135"/>
    </source>
</evidence>
<name>A0A2W5SM02_VARPD</name>
<dbReference type="Gene3D" id="3.30.1330.40">
    <property type="entry name" value="RutC-like"/>
    <property type="match status" value="1"/>
</dbReference>
<evidence type="ECO:0000313" key="2">
    <source>
        <dbReference type="EMBL" id="PZQ75870.1"/>
    </source>
</evidence>
<proteinExistence type="inferred from homology"/>
<dbReference type="EMBL" id="QFPP01000071">
    <property type="protein sequence ID" value="PZQ75870.1"/>
    <property type="molecule type" value="Genomic_DNA"/>
</dbReference>
<dbReference type="InterPro" id="IPR006175">
    <property type="entry name" value="YjgF/YER057c/UK114"/>
</dbReference>
<dbReference type="GO" id="GO:0019239">
    <property type="term" value="F:deaminase activity"/>
    <property type="evidence" value="ECO:0007669"/>
    <property type="project" value="TreeGrafter"/>
</dbReference>
<accession>A0A2W5SM02</accession>
<dbReference type="AlphaFoldDB" id="A0A2W5SM02"/>
<dbReference type="InterPro" id="IPR035959">
    <property type="entry name" value="RutC-like_sf"/>
</dbReference>
<comment type="similarity">
    <text evidence="1">Belongs to the RutC family.</text>
</comment>
<dbReference type="PANTHER" id="PTHR11803:SF58">
    <property type="entry name" value="PROTEIN HMF1-RELATED"/>
    <property type="match status" value="1"/>
</dbReference>
<dbReference type="PANTHER" id="PTHR11803">
    <property type="entry name" value="2-IMINOBUTANOATE/2-IMINOPROPANOATE DEAMINASE RIDA"/>
    <property type="match status" value="1"/>
</dbReference>
<organism evidence="2 3">
    <name type="scientific">Variovorax paradoxus</name>
    <dbReference type="NCBI Taxonomy" id="34073"/>
    <lineage>
        <taxon>Bacteria</taxon>
        <taxon>Pseudomonadati</taxon>
        <taxon>Pseudomonadota</taxon>
        <taxon>Betaproteobacteria</taxon>
        <taxon>Burkholderiales</taxon>
        <taxon>Comamonadaceae</taxon>
        <taxon>Variovorax</taxon>
    </lineage>
</organism>
<dbReference type="Proteomes" id="UP000249135">
    <property type="component" value="Unassembled WGS sequence"/>
</dbReference>
<sequence length="128" mass="13557">MTTTRINPASMGGEPGSYSNGIKVEPAGAALYVAGQIGIDAKGIASPDFSEQAVQAWSNVKSILDEGGMTLKDIVKTTIYLTDPSDYAAFVKVRAEVLDGHKPASTLVYVSALVKPEWKVEIDVIASR</sequence>
<dbReference type="SUPFAM" id="SSF55298">
    <property type="entry name" value="YjgF-like"/>
    <property type="match status" value="1"/>
</dbReference>
<protein>
    <submittedName>
        <fullName evidence="2">RidA family protein</fullName>
    </submittedName>
</protein>